<dbReference type="InterPro" id="IPR006598">
    <property type="entry name" value="CAP10"/>
</dbReference>
<dbReference type="ExpressionAtlas" id="Q9SH28">
    <property type="expression patterns" value="baseline and differential"/>
</dbReference>
<feature type="transmembrane region" description="Helical" evidence="2">
    <location>
        <begin position="28"/>
        <end position="52"/>
    </location>
</feature>
<dbReference type="PhylomeDB" id="Q9SH28"/>
<dbReference type="Pfam" id="PF05686">
    <property type="entry name" value="Glyco_transf_90"/>
    <property type="match status" value="1"/>
</dbReference>
<protein>
    <submittedName>
        <fullName evidence="4">F2K11.20</fullName>
    </submittedName>
</protein>
<keyword evidence="2" id="KW-1133">Transmembrane helix</keyword>
<feature type="transmembrane region" description="Helical" evidence="2">
    <location>
        <begin position="371"/>
        <end position="395"/>
    </location>
</feature>
<feature type="region of interest" description="Disordered" evidence="1">
    <location>
        <begin position="122"/>
        <end position="141"/>
    </location>
</feature>
<dbReference type="SMART" id="SM00672">
    <property type="entry name" value="CAP10"/>
    <property type="match status" value="1"/>
</dbReference>
<sequence length="605" mass="70703">MTSLFSKPRALTSHITNFKTYRPVIGKLHVATLTLLLFLIAAGIAVTSSLWLNKTTKAFDRPTLVATKPEPELEPPHETGVLVNCTSFLNQNRSGSCSRTPLLNKKKPSHRPTITTIKPVPVRVSEKKSPEETGSSVDCSSFLNQNRSGSCSRTLQSGYNQNQTESNRSCPDYFKWIHEDLKPWRETGITKEMVERGKTTAHFRLVILNGKVFVENYKKSIQTRDAFTLWGILQLLRKYPGKLPDVDLMFDCDDRPVIRSDGYNILNRTVENAPPPLFRYCGDRWTVDIVFPDWSFWGWQEINIREWSKVLKEMEEGKKKKKFMERDAYAYWKGNPFVASPSREDLLTCNLSSLHDWNARIFIQVCFYNQIYLYLSSYAIYIYIYIYIYIFDLYLHANRIGYQKDKEDLRIRMYKIYIEGYAWSVSEKYILACDSVTLMVKPYYYDFFSRTLQPLQHYWPIRDKDKCRSIKFAVDWLNNHTQKAQEIGREASEFMQRDLSMENVYDYMFHLLNEYSKLLKYKPQVPKNSVELCTEALVCPSEGEDVNGVDKKFMIGSLVSRPHASGPCSLPPPFDSNGLEKFHRKKLNLIRQVEKWEDSYWQKVL</sequence>
<accession>Q9SH28</accession>
<evidence type="ECO:0000259" key="3">
    <source>
        <dbReference type="SMART" id="SM00672"/>
    </source>
</evidence>
<dbReference type="PANTHER" id="PTHR12203">
    <property type="entry name" value="KDEL LYS-ASP-GLU-LEU CONTAINING - RELATED"/>
    <property type="match status" value="1"/>
</dbReference>
<keyword evidence="2" id="KW-0812">Transmembrane</keyword>
<dbReference type="InterPro" id="IPR051091">
    <property type="entry name" value="O-Glucosyltr/Glycosyltrsf_90"/>
</dbReference>
<reference key="2">
    <citation type="journal article" date="2000" name="Nature">
        <title>Sequence and analysis of chromosome 1 of the plant Arabidopsis thaliana.</title>
        <authorList>
            <person name="Theologis A."/>
            <person name="Ecker J.R."/>
            <person name="Palm C.J."/>
            <person name="Federspiel N.A."/>
            <person name="Kaul S."/>
            <person name="White O."/>
            <person name="Alonso J."/>
            <person name="Altafi H."/>
            <person name="Araujo R."/>
            <person name="Bowman C.L."/>
            <person name="Brooks S.Y."/>
            <person name="Buehler E."/>
            <person name="Chan A."/>
            <person name="Chao Q."/>
            <person name="Chen H."/>
            <person name="Cheuk R.F."/>
            <person name="Chin C.W."/>
            <person name="Chung M.K."/>
            <person name="Conn L."/>
            <person name="Conway A.B."/>
            <person name="Conway A.R."/>
            <person name="Creasy T.H."/>
            <person name="Dewar K."/>
            <person name="Dunn P."/>
            <person name="Etgu P."/>
            <person name="Feldblyum T.V."/>
            <person name="Feng J."/>
            <person name="Fong B."/>
            <person name="Fujii C.Y."/>
            <person name="Gill J.E."/>
            <person name="Goldsmith A.D."/>
            <person name="Haas B."/>
            <person name="Hansen N.F."/>
            <person name="Hughes B."/>
            <person name="Huizar L."/>
            <person name="Hunter J.L."/>
            <person name="Jenkins J."/>
            <person name="Johnson-Hopson C."/>
            <person name="Khan S."/>
            <person name="Khaykin E."/>
            <person name="Kim C.J."/>
            <person name="Koo H.L."/>
            <person name="Kremenetskaia I."/>
            <person name="Kurtz D.B."/>
            <person name="Kwan A."/>
            <person name="Lam B."/>
            <person name="Langin-Hooper S."/>
            <person name="Lee A."/>
            <person name="Lee J.M."/>
            <person name="Lenz C.A."/>
            <person name="Li J.H."/>
            <person name="Li Y."/>
            <person name="Lin X."/>
            <person name="Liu S.X."/>
            <person name="Liu Z.A."/>
            <person name="Luros J.S."/>
            <person name="Maiti R."/>
            <person name="Marziali A."/>
            <person name="Militscher J."/>
            <person name="Miranda M."/>
            <person name="Nguyen M."/>
            <person name="Nierman W.C."/>
            <person name="Osborne B.I."/>
            <person name="Pai G."/>
            <person name="Peterson J."/>
            <person name="Pham P.K."/>
            <person name="Rizzo M."/>
            <person name="Rooney T."/>
            <person name="Rowley D."/>
            <person name="Sakano H."/>
            <person name="Salzberg S.L."/>
            <person name="Schwartz J.R."/>
            <person name="Shinn P."/>
            <person name="Southwick A.M."/>
            <person name="Sun H."/>
            <person name="Tallon L.J."/>
            <person name="Tambunga G."/>
            <person name="Toriumi M.J."/>
            <person name="Town C.D."/>
            <person name="Utterback T."/>
            <person name="Van Aken S."/>
            <person name="Vaysberg M."/>
            <person name="Vysotskaia V.S."/>
            <person name="Walker M."/>
            <person name="Wu D."/>
            <person name="Yu G."/>
            <person name="Fraser C.M."/>
            <person name="Venter J.C."/>
            <person name="Davis R.W."/>
        </authorList>
    </citation>
    <scope>NUCLEOTIDE SEQUENCE [LARGE SCALE GENOMIC DNA]</scope>
    <source>
        <strain>cv. Columbia</strain>
    </source>
</reference>
<feature type="domain" description="Glycosyl transferase CAP10" evidence="3">
    <location>
        <begin position="242"/>
        <end position="522"/>
    </location>
</feature>
<name>Q9SH28_ARATH</name>
<organism evidence="4">
    <name type="scientific">Arabidopsis thaliana</name>
    <name type="common">Mouse-ear cress</name>
    <dbReference type="NCBI Taxonomy" id="3702"/>
    <lineage>
        <taxon>Eukaryota</taxon>
        <taxon>Viridiplantae</taxon>
        <taxon>Streptophyta</taxon>
        <taxon>Embryophyta</taxon>
        <taxon>Tracheophyta</taxon>
        <taxon>Spermatophyta</taxon>
        <taxon>Magnoliopsida</taxon>
        <taxon>eudicotyledons</taxon>
        <taxon>Gunneridae</taxon>
        <taxon>Pentapetalae</taxon>
        <taxon>rosids</taxon>
        <taxon>malvids</taxon>
        <taxon>Brassicales</taxon>
        <taxon>Brassicaceae</taxon>
        <taxon>Camelineae</taxon>
        <taxon>Arabidopsis</taxon>
    </lineage>
</organism>
<feature type="compositionally biased region" description="Polar residues" evidence="1">
    <location>
        <begin position="132"/>
        <end position="141"/>
    </location>
</feature>
<keyword evidence="2" id="KW-0472">Membrane</keyword>
<evidence type="ECO:0000256" key="2">
    <source>
        <dbReference type="SAM" id="Phobius"/>
    </source>
</evidence>
<proteinExistence type="predicted"/>
<dbReference type="EMBL" id="AC008047">
    <property type="protein sequence ID" value="AAF19705.1"/>
    <property type="molecule type" value="Genomic_DNA"/>
</dbReference>
<dbReference type="PIR" id="A96660">
    <property type="entry name" value="A96660"/>
</dbReference>
<evidence type="ECO:0000313" key="4">
    <source>
        <dbReference type="EMBL" id="AAF19705.1"/>
    </source>
</evidence>
<dbReference type="PANTHER" id="PTHR12203:SF80">
    <property type="entry name" value="GLYCOSYLTRANSFERASE"/>
    <property type="match status" value="1"/>
</dbReference>
<reference evidence="4" key="3">
    <citation type="submission" date="2000-06" db="EMBL/GenBank/DDBJ databases">
        <authorList>
            <person name="Cheuk R."/>
            <person name="Shinn P."/>
            <person name="Brooks S."/>
            <person name="Buehler E."/>
            <person name="Chao Q."/>
            <person name="Johnson-Hopson C."/>
            <person name="Khan S."/>
            <person name="Kim C."/>
            <person name="Altafi H."/>
            <person name="Bei B."/>
            <person name="Chin C."/>
            <person name="Chiou J."/>
            <person name="Choi E."/>
            <person name="Conn L."/>
            <person name="Conway A."/>
            <person name="Gonzalez A."/>
            <person name="Hansen N."/>
            <person name="Howing B."/>
            <person name="Koo T."/>
            <person name="Lam B."/>
            <person name="Lee J."/>
            <person name="Lenz C."/>
            <person name="Li J."/>
            <person name="Liu A."/>
            <person name="Liu J."/>
            <person name="Liu S."/>
            <person name="Mukharsky N."/>
            <person name="Nguyen M."/>
            <person name="Palm C."/>
            <person name="Pham P."/>
            <person name="Sakano H."/>
            <person name="Schwartz J."/>
            <person name="Southwick A."/>
            <person name="Thaveri A."/>
            <person name="Toriumi M."/>
            <person name="Vaysberg M."/>
            <person name="Yu G."/>
            <person name="Davis R."/>
            <person name="Federspiel N."/>
            <person name="Theologis A."/>
            <person name="Ecker J."/>
        </authorList>
    </citation>
    <scope>NUCLEOTIDE SEQUENCE</scope>
</reference>
<reference evidence="4" key="1">
    <citation type="submission" date="1999-12" db="EMBL/GenBank/DDBJ databases">
        <title>Genomic sequence for Arabidopsis thaliana BAC F2K11 from chromosome I.</title>
        <authorList>
            <person name="Shinn P."/>
            <person name="Brooks S."/>
            <person name="Buehler E."/>
            <person name="Chao Q."/>
            <person name="Johnson-Hopson C."/>
            <person name="Khan S."/>
            <person name="Kim C."/>
            <person name="Altafi H."/>
            <person name="Bei Q."/>
            <person name="Chin C."/>
            <person name="Chiou J."/>
            <person name="Choi E."/>
            <person name="Conn L."/>
            <person name="Conway A."/>
            <person name="Gonzales A."/>
            <person name="Hansen N."/>
            <person name="Howing B."/>
            <person name="Koo T."/>
            <person name="Lam B."/>
            <person name="Lee J."/>
            <person name="Lenz C."/>
            <person name="Li J."/>
            <person name="Liu A."/>
            <person name="Liu K."/>
            <person name="Liu S."/>
            <person name="Mukharsky N."/>
            <person name="Nguyen M."/>
            <person name="Palm C."/>
            <person name="Pham P."/>
            <person name="Sakano H."/>
            <person name="Schwartz J."/>
            <person name="Southwick A."/>
            <person name="Thaveri A."/>
            <person name="Toriumi M."/>
            <person name="Vaysberg M."/>
            <person name="Yu G."/>
            <person name="Federspiel N.A."/>
            <person name="Theologis A."/>
            <person name="Ecker J.R."/>
        </authorList>
    </citation>
    <scope>NUCLEOTIDE SEQUENCE</scope>
</reference>
<dbReference type="AlphaFoldDB" id="Q9SH28"/>
<evidence type="ECO:0000256" key="1">
    <source>
        <dbReference type="SAM" id="MobiDB-lite"/>
    </source>
</evidence>